<comment type="caution">
    <text evidence="2">The sequence shown here is derived from an EMBL/GenBank/DDBJ whole genome shotgun (WGS) entry which is preliminary data.</text>
</comment>
<accession>A0ABW5X247</accession>
<evidence type="ECO:0000313" key="2">
    <source>
        <dbReference type="EMBL" id="MFD2832872.1"/>
    </source>
</evidence>
<feature type="signal peptide" evidence="1">
    <location>
        <begin position="1"/>
        <end position="18"/>
    </location>
</feature>
<protein>
    <submittedName>
        <fullName evidence="2">Carboxypeptidase regulatory-like domain-containing protein</fullName>
    </submittedName>
</protein>
<keyword evidence="3" id="KW-1185">Reference proteome</keyword>
<evidence type="ECO:0000256" key="1">
    <source>
        <dbReference type="SAM" id="SignalP"/>
    </source>
</evidence>
<gene>
    <name evidence="2" type="ORF">ACFSYS_06185</name>
</gene>
<dbReference type="RefSeq" id="WP_251742709.1">
    <property type="nucleotide sequence ID" value="NZ_JBHUOJ010000010.1"/>
</dbReference>
<proteinExistence type="predicted"/>
<name>A0ABW5X247_9FLAO</name>
<dbReference type="InterPro" id="IPR008969">
    <property type="entry name" value="CarboxyPept-like_regulatory"/>
</dbReference>
<dbReference type="EMBL" id="JBHUOJ010000010">
    <property type="protein sequence ID" value="MFD2832872.1"/>
    <property type="molecule type" value="Genomic_DNA"/>
</dbReference>
<sequence>MKKLLLFSSLLLCAFLNAQNVKITGTVKDSLGNGLEMVNIMATKKMDGSMEGYAISNYEGKFSILVPEGNTYLLTASYLGMKATVVEVDLMEKIAVEPLQIVLREDKQLLDGVELVYEMPVVVRGDTIIYNTDSFTNGSERKLGDVLKKLPGIQVDDDGGIKVEGKTVSKVMVDGKDFFDGDSKLATKNIPADALSKVEVLKNYNEVDQMRGLGNDEENVALNIKLKEGKEDFWFGEVEGGLGYGEKTRYLGSTKLFYYSPDTSVNLIGKSNNTGEVPFTFSDYFRFSGGFKNFNQGGGTSFNINDSGLGFLITQNDRAHELQSHFGAANATHQLSKKWSFSAFSIYSDNQTRFIQQSVKNYIQTGATEFTSNNSAQQNRLGLLKLSSVYKPNHRFQLDYDVFLKNINQGENGETISEFFDENGSVQNQIEEQKQNSAISINQNINAYYTLNANNIFAGYFQHLYQDEDPFYNAILRLQPFVSVLPLNEDQDSFNINQNRRISTNKFDAKIDFYHIINDLSNINLNLGSIYSRQQFNSSIFEIAEDGEVNYFEDKDLENDVNYRFRDVFFGTKYKVKTGIFTFTPGLTLHNFNIYLEDQKGQRENNMTMLLPNFHTNLQLRNSESLTFTYNMIADFTDINNVAEGYIFSNYNRLFRGNREIENGIFHNLNLNYSNFSMFNFTSIYGNLSYSKRINAIRNNTFIENINTISSVINSDFVDETLSANGSFQKKFRKYSANLKSNISLSTLNLVVNGQNRESENFTQNYEGSLETNFKSSPNFEIGYNFSNNTYKNGDLESTFLTHRPFANIEYDFLNAFTVTADYSYFNYRDREGSIANEYSFLNAKLYYQKPESVYEFSLNASNLLNVQSINRDSFNENYNITSQFFVQPRIIMFSVKYNL</sequence>
<dbReference type="SUPFAM" id="SSF56935">
    <property type="entry name" value="Porins"/>
    <property type="match status" value="1"/>
</dbReference>
<feature type="chain" id="PRO_5046166051" evidence="1">
    <location>
        <begin position="19"/>
        <end position="900"/>
    </location>
</feature>
<evidence type="ECO:0000313" key="3">
    <source>
        <dbReference type="Proteomes" id="UP001597438"/>
    </source>
</evidence>
<dbReference type="Pfam" id="PF13620">
    <property type="entry name" value="CarboxypepD_reg"/>
    <property type="match status" value="1"/>
</dbReference>
<reference evidence="3" key="1">
    <citation type="journal article" date="2019" name="Int. J. Syst. Evol. Microbiol.">
        <title>The Global Catalogue of Microorganisms (GCM) 10K type strain sequencing project: providing services to taxonomists for standard genome sequencing and annotation.</title>
        <authorList>
            <consortium name="The Broad Institute Genomics Platform"/>
            <consortium name="The Broad Institute Genome Sequencing Center for Infectious Disease"/>
            <person name="Wu L."/>
            <person name="Ma J."/>
        </authorList>
    </citation>
    <scope>NUCLEOTIDE SEQUENCE [LARGE SCALE GENOMIC DNA]</scope>
    <source>
        <strain evidence="3">KCTC 52925</strain>
    </source>
</reference>
<keyword evidence="1" id="KW-0732">Signal</keyword>
<organism evidence="2 3">
    <name type="scientific">Christiangramia antarctica</name>
    <dbReference type="NCBI Taxonomy" id="2058158"/>
    <lineage>
        <taxon>Bacteria</taxon>
        <taxon>Pseudomonadati</taxon>
        <taxon>Bacteroidota</taxon>
        <taxon>Flavobacteriia</taxon>
        <taxon>Flavobacteriales</taxon>
        <taxon>Flavobacteriaceae</taxon>
        <taxon>Christiangramia</taxon>
    </lineage>
</organism>
<dbReference type="SUPFAM" id="SSF49464">
    <property type="entry name" value="Carboxypeptidase regulatory domain-like"/>
    <property type="match status" value="1"/>
</dbReference>
<dbReference type="Proteomes" id="UP001597438">
    <property type="component" value="Unassembled WGS sequence"/>
</dbReference>